<keyword evidence="3" id="KW-0843">Virulence</keyword>
<evidence type="ECO:0000256" key="5">
    <source>
        <dbReference type="SAM" id="SignalP"/>
    </source>
</evidence>
<evidence type="ECO:0000256" key="1">
    <source>
        <dbReference type="ARBA" id="ARBA00022669"/>
    </source>
</evidence>
<comment type="caution">
    <text evidence="7">The sequence shown here is derived from an EMBL/GenBank/DDBJ whole genome shotgun (WGS) entry which is preliminary data.</text>
</comment>
<reference evidence="7 8" key="1">
    <citation type="submission" date="2023-08" db="EMBL/GenBank/DDBJ databases">
        <authorList>
            <person name="Palmer J.M."/>
        </authorList>
    </citation>
    <scope>NUCLEOTIDE SEQUENCE [LARGE SCALE GENOMIC DNA]</scope>
    <source>
        <strain evidence="7 8">TWF481</strain>
    </source>
</reference>
<dbReference type="Proteomes" id="UP001370758">
    <property type="component" value="Unassembled WGS sequence"/>
</dbReference>
<gene>
    <name evidence="7" type="ORF">TWF481_002110</name>
</gene>
<dbReference type="InterPro" id="IPR018392">
    <property type="entry name" value="LysM"/>
</dbReference>
<protein>
    <recommendedName>
        <fullName evidence="6">LysM domain-containing protein</fullName>
    </recommendedName>
</protein>
<dbReference type="PROSITE" id="PS51782">
    <property type="entry name" value="LYSM"/>
    <property type="match status" value="5"/>
</dbReference>
<evidence type="ECO:0000256" key="3">
    <source>
        <dbReference type="ARBA" id="ARBA00023026"/>
    </source>
</evidence>
<evidence type="ECO:0000313" key="7">
    <source>
        <dbReference type="EMBL" id="KAK6496086.1"/>
    </source>
</evidence>
<evidence type="ECO:0000256" key="4">
    <source>
        <dbReference type="SAM" id="MobiDB-lite"/>
    </source>
</evidence>
<dbReference type="EMBL" id="JAVHJL010000011">
    <property type="protein sequence ID" value="KAK6496086.1"/>
    <property type="molecule type" value="Genomic_DNA"/>
</dbReference>
<dbReference type="CDD" id="cd00118">
    <property type="entry name" value="LysM"/>
    <property type="match status" value="4"/>
</dbReference>
<feature type="domain" description="LysM" evidence="6">
    <location>
        <begin position="398"/>
        <end position="444"/>
    </location>
</feature>
<dbReference type="PANTHER" id="PTHR34997">
    <property type="entry name" value="AM15"/>
    <property type="match status" value="1"/>
</dbReference>
<feature type="signal peptide" evidence="5">
    <location>
        <begin position="1"/>
        <end position="20"/>
    </location>
</feature>
<feature type="domain" description="LysM" evidence="6">
    <location>
        <begin position="312"/>
        <end position="358"/>
    </location>
</feature>
<dbReference type="InterPro" id="IPR052210">
    <property type="entry name" value="LysM1-like"/>
</dbReference>
<evidence type="ECO:0000259" key="6">
    <source>
        <dbReference type="PROSITE" id="PS51782"/>
    </source>
</evidence>
<dbReference type="GO" id="GO:0008061">
    <property type="term" value="F:chitin binding"/>
    <property type="evidence" value="ECO:0007669"/>
    <property type="project" value="UniProtKB-KW"/>
</dbReference>
<dbReference type="InterPro" id="IPR036779">
    <property type="entry name" value="LysM_dom_sf"/>
</dbReference>
<dbReference type="SUPFAM" id="SSF54106">
    <property type="entry name" value="LysM domain"/>
    <property type="match status" value="4"/>
</dbReference>
<evidence type="ECO:0000313" key="8">
    <source>
        <dbReference type="Proteomes" id="UP001370758"/>
    </source>
</evidence>
<feature type="region of interest" description="Disordered" evidence="4">
    <location>
        <begin position="186"/>
        <end position="212"/>
    </location>
</feature>
<keyword evidence="1" id="KW-0147">Chitin-binding</keyword>
<keyword evidence="8" id="KW-1185">Reference proteome</keyword>
<name>A0AAV9VUP4_9PEZI</name>
<dbReference type="PANTHER" id="PTHR34997:SF2">
    <property type="entry name" value="LYSM DOMAIN-CONTAINING PROTEIN-RELATED"/>
    <property type="match status" value="1"/>
</dbReference>
<sequence>MPSWIFTFISLATSFSFVTGRAAYGKRDSQPPGPIAPGTTGNCNWYQLIESETTCDSIYRGHSITEAQFLSWNPSVGSPCSLVVGNAYCVEVASELSPTATDLRMSSASTETEITTPLPTQGQMVSDCNKWYFVNNGDTCAIITSKTGATQAQLYAWNGSIDSDCSGLWANVYICIGTTSVTVAPPKSTTTTTKPTTTTMKITTTTGNGVATPTPYQPGMTKSCKKFKLVQNGDTCAAIISKYGISQAQFVAWNPAIKSDCSALWVDNWVCVEIIGMTITKTTKTTTKATTTGNGVSTPTPHQTGMTKNCKEFRQVQSGDTCASITAKYGITQAQLISWNPAIKSDCSSLWAKYYICVKPIGFKPNPTTTTKKPTTTKGNGITTPTPVQKGITKKCKSFRQVQKGDTCASIQKKSNITFKQFYSWNPAVGAECKSLWSKYYVCVAVL</sequence>
<keyword evidence="2 5" id="KW-0732">Signal</keyword>
<dbReference type="Pfam" id="PF01476">
    <property type="entry name" value="LysM"/>
    <property type="match status" value="4"/>
</dbReference>
<feature type="domain" description="LysM" evidence="6">
    <location>
        <begin position="226"/>
        <end position="272"/>
    </location>
</feature>
<evidence type="ECO:0000256" key="2">
    <source>
        <dbReference type="ARBA" id="ARBA00022729"/>
    </source>
</evidence>
<dbReference type="Gene3D" id="3.10.350.10">
    <property type="entry name" value="LysM domain"/>
    <property type="match status" value="5"/>
</dbReference>
<proteinExistence type="predicted"/>
<feature type="chain" id="PRO_5043732060" description="LysM domain-containing protein" evidence="5">
    <location>
        <begin position="21"/>
        <end position="447"/>
    </location>
</feature>
<dbReference type="SMART" id="SM00257">
    <property type="entry name" value="LysM"/>
    <property type="match status" value="4"/>
</dbReference>
<feature type="domain" description="LysM" evidence="6">
    <location>
        <begin position="44"/>
        <end position="90"/>
    </location>
</feature>
<feature type="domain" description="LysM" evidence="6">
    <location>
        <begin position="130"/>
        <end position="176"/>
    </location>
</feature>
<dbReference type="AlphaFoldDB" id="A0AAV9VUP4"/>
<accession>A0AAV9VUP4</accession>
<organism evidence="7 8">
    <name type="scientific">Arthrobotrys musiformis</name>
    <dbReference type="NCBI Taxonomy" id="47236"/>
    <lineage>
        <taxon>Eukaryota</taxon>
        <taxon>Fungi</taxon>
        <taxon>Dikarya</taxon>
        <taxon>Ascomycota</taxon>
        <taxon>Pezizomycotina</taxon>
        <taxon>Orbiliomycetes</taxon>
        <taxon>Orbiliales</taxon>
        <taxon>Orbiliaceae</taxon>
        <taxon>Arthrobotrys</taxon>
    </lineage>
</organism>